<accession>A0ABX1GA24</accession>
<reference evidence="1 2" key="1">
    <citation type="submission" date="2020-04" db="EMBL/GenBank/DDBJ databases">
        <authorList>
            <person name="Yoon J."/>
        </authorList>
    </citation>
    <scope>NUCLEOTIDE SEQUENCE [LARGE SCALE GENOMIC DNA]</scope>
    <source>
        <strain evidence="1 2">KMU-166</strain>
    </source>
</reference>
<comment type="caution">
    <text evidence="1">The sequence shown here is derived from an EMBL/GenBank/DDBJ whole genome shotgun (WGS) entry which is preliminary data.</text>
</comment>
<keyword evidence="2" id="KW-1185">Reference proteome</keyword>
<dbReference type="SUPFAM" id="SSF49503">
    <property type="entry name" value="Cupredoxins"/>
    <property type="match status" value="1"/>
</dbReference>
<evidence type="ECO:0000313" key="1">
    <source>
        <dbReference type="EMBL" id="NKI15806.1"/>
    </source>
</evidence>
<evidence type="ECO:0000313" key="2">
    <source>
        <dbReference type="Proteomes" id="UP000765845"/>
    </source>
</evidence>
<dbReference type="RefSeq" id="WP_168448364.1">
    <property type="nucleotide sequence ID" value="NZ_JAAWWK010000001.1"/>
</dbReference>
<name>A0ABX1GA24_9GAMM</name>
<dbReference type="Proteomes" id="UP000765845">
    <property type="component" value="Unassembled WGS sequence"/>
</dbReference>
<evidence type="ECO:0008006" key="3">
    <source>
        <dbReference type="Google" id="ProtNLM"/>
    </source>
</evidence>
<dbReference type="EMBL" id="JAAWWK010000001">
    <property type="protein sequence ID" value="NKI15806.1"/>
    <property type="molecule type" value="Genomic_DNA"/>
</dbReference>
<sequence length="143" mass="15490">MNQRLLVFFVASILILLGLWVALNPRHSTPGTIAPDNTPAVSADSGYAASYSATKVAIFELDIVGGKLASGPSQMIVNKGDDVIIRVRSNFGDELHLHGYDIKQALVAGQQHQLQFEARYAGHFELELHSNHSPVSILAVMPD</sequence>
<dbReference type="Gene3D" id="2.60.40.420">
    <property type="entry name" value="Cupredoxins - blue copper proteins"/>
    <property type="match status" value="1"/>
</dbReference>
<proteinExistence type="predicted"/>
<gene>
    <name evidence="1" type="ORF">HCU74_00080</name>
</gene>
<organism evidence="1 2">
    <name type="scientific">Spongiibacter thalassae</name>
    <dbReference type="NCBI Taxonomy" id="2721624"/>
    <lineage>
        <taxon>Bacteria</taxon>
        <taxon>Pseudomonadati</taxon>
        <taxon>Pseudomonadota</taxon>
        <taxon>Gammaproteobacteria</taxon>
        <taxon>Cellvibrionales</taxon>
        <taxon>Spongiibacteraceae</taxon>
        <taxon>Spongiibacter</taxon>
    </lineage>
</organism>
<protein>
    <recommendedName>
        <fullName evidence="3">EfeO-type cupredoxin-like domain-containing protein</fullName>
    </recommendedName>
</protein>
<dbReference type="InterPro" id="IPR008972">
    <property type="entry name" value="Cupredoxin"/>
</dbReference>